<gene>
    <name evidence="8" type="ORF">BDQ94DRAFT_157162</name>
</gene>
<evidence type="ECO:0000256" key="4">
    <source>
        <dbReference type="ARBA" id="ARBA00023163"/>
    </source>
</evidence>
<evidence type="ECO:0000256" key="1">
    <source>
        <dbReference type="ARBA" id="ARBA00022723"/>
    </source>
</evidence>
<evidence type="ECO:0000256" key="3">
    <source>
        <dbReference type="ARBA" id="ARBA00023125"/>
    </source>
</evidence>
<dbReference type="GO" id="GO:0003677">
    <property type="term" value="F:DNA binding"/>
    <property type="evidence" value="ECO:0007669"/>
    <property type="project" value="UniProtKB-KW"/>
</dbReference>
<dbReference type="RefSeq" id="XP_026630729.1">
    <property type="nucleotide sequence ID" value="XM_026768707.1"/>
</dbReference>
<dbReference type="InterPro" id="IPR036864">
    <property type="entry name" value="Zn2-C6_fun-type_DNA-bd_sf"/>
</dbReference>
<organism evidence="8 9">
    <name type="scientific">Aspergillus welwitschiae</name>
    <dbReference type="NCBI Taxonomy" id="1341132"/>
    <lineage>
        <taxon>Eukaryota</taxon>
        <taxon>Fungi</taxon>
        <taxon>Dikarya</taxon>
        <taxon>Ascomycota</taxon>
        <taxon>Pezizomycotina</taxon>
        <taxon>Eurotiomycetes</taxon>
        <taxon>Eurotiomycetidae</taxon>
        <taxon>Eurotiales</taxon>
        <taxon>Aspergillaceae</taxon>
        <taxon>Aspergillus</taxon>
        <taxon>Aspergillus subgen. Circumdati</taxon>
    </lineage>
</organism>
<dbReference type="GO" id="GO:0006351">
    <property type="term" value="P:DNA-templated transcription"/>
    <property type="evidence" value="ECO:0007669"/>
    <property type="project" value="InterPro"/>
</dbReference>
<feature type="domain" description="Zn(2)-C6 fungal-type" evidence="6">
    <location>
        <begin position="150"/>
        <end position="197"/>
    </location>
</feature>
<keyword evidence="1" id="KW-0479">Metal-binding</keyword>
<keyword evidence="3" id="KW-0238">DNA-binding</keyword>
<dbReference type="Gene3D" id="4.10.240.10">
    <property type="entry name" value="Zn(2)-C6 fungal-type DNA-binding domain"/>
    <property type="match status" value="1"/>
</dbReference>
<keyword evidence="9" id="KW-1185">Reference proteome</keyword>
<evidence type="ECO:0000313" key="9">
    <source>
        <dbReference type="Proteomes" id="UP000253729"/>
    </source>
</evidence>
<evidence type="ECO:0000313" key="8">
    <source>
        <dbReference type="EMBL" id="RDH37707.1"/>
    </source>
</evidence>
<keyword evidence="5" id="KW-0539">Nucleus</keyword>
<dbReference type="CDD" id="cd12148">
    <property type="entry name" value="fungal_TF_MHR"/>
    <property type="match status" value="1"/>
</dbReference>
<dbReference type="EMBL" id="KZ852035">
    <property type="protein sequence ID" value="RDH37707.1"/>
    <property type="molecule type" value="Genomic_DNA"/>
</dbReference>
<evidence type="ECO:0000256" key="5">
    <source>
        <dbReference type="ARBA" id="ARBA00023242"/>
    </source>
</evidence>
<dbReference type="GO" id="GO:0008270">
    <property type="term" value="F:zinc ion binding"/>
    <property type="evidence" value="ECO:0007669"/>
    <property type="project" value="InterPro"/>
</dbReference>
<evidence type="ECO:0000259" key="7">
    <source>
        <dbReference type="SMART" id="SM00906"/>
    </source>
</evidence>
<dbReference type="AlphaFoldDB" id="A0A3F3QF04"/>
<dbReference type="PANTHER" id="PTHR47840:SF1">
    <property type="entry name" value="ZN(II)2CYS6 TRANSCRIPTION FACTOR (EUROFUNG)"/>
    <property type="match status" value="1"/>
</dbReference>
<dbReference type="InterPro" id="IPR001138">
    <property type="entry name" value="Zn2Cys6_DnaBD"/>
</dbReference>
<dbReference type="GO" id="GO:0009893">
    <property type="term" value="P:positive regulation of metabolic process"/>
    <property type="evidence" value="ECO:0007669"/>
    <property type="project" value="UniProtKB-ARBA"/>
</dbReference>
<dbReference type="SMART" id="SM00066">
    <property type="entry name" value="GAL4"/>
    <property type="match status" value="1"/>
</dbReference>
<dbReference type="SUPFAM" id="SSF57701">
    <property type="entry name" value="Zn2/Cys6 DNA-binding domain"/>
    <property type="match status" value="1"/>
</dbReference>
<dbReference type="InterPro" id="IPR007219">
    <property type="entry name" value="XnlR_reg_dom"/>
</dbReference>
<evidence type="ECO:0000256" key="2">
    <source>
        <dbReference type="ARBA" id="ARBA00023015"/>
    </source>
</evidence>
<dbReference type="STRING" id="1341132.A0A3F3QF04"/>
<feature type="domain" description="Xylanolytic transcriptional activator regulatory" evidence="7">
    <location>
        <begin position="398"/>
        <end position="464"/>
    </location>
</feature>
<dbReference type="SMART" id="SM00906">
    <property type="entry name" value="Fungal_trans"/>
    <property type="match status" value="1"/>
</dbReference>
<evidence type="ECO:0008006" key="10">
    <source>
        <dbReference type="Google" id="ProtNLM"/>
    </source>
</evidence>
<dbReference type="GO" id="GO:0000981">
    <property type="term" value="F:DNA-binding transcription factor activity, RNA polymerase II-specific"/>
    <property type="evidence" value="ECO:0007669"/>
    <property type="project" value="InterPro"/>
</dbReference>
<reference evidence="8 9" key="1">
    <citation type="submission" date="2018-07" db="EMBL/GenBank/DDBJ databases">
        <title>The genomes of Aspergillus section Nigri reveals drivers in fungal speciation.</title>
        <authorList>
            <consortium name="DOE Joint Genome Institute"/>
            <person name="Vesth T.C."/>
            <person name="Nybo J."/>
            <person name="Theobald S."/>
            <person name="Brandl J."/>
            <person name="Frisvad J.C."/>
            <person name="Nielsen K.F."/>
            <person name="Lyhne E.K."/>
            <person name="Kogle M.E."/>
            <person name="Kuo A."/>
            <person name="Riley R."/>
            <person name="Clum A."/>
            <person name="Nolan M."/>
            <person name="Lipzen A."/>
            <person name="Salamov A."/>
            <person name="Henrissat B."/>
            <person name="Wiebenga A."/>
            <person name="De vries R.P."/>
            <person name="Grigoriev I.V."/>
            <person name="Mortensen U.H."/>
            <person name="Andersen M.R."/>
            <person name="Baker S.E."/>
        </authorList>
    </citation>
    <scope>NUCLEOTIDE SEQUENCE [LARGE SCALE GENOMIC DNA]</scope>
    <source>
        <strain evidence="8 9">CBS 139.54b</strain>
    </source>
</reference>
<dbReference type="GeneID" id="38137063"/>
<evidence type="ECO:0000259" key="6">
    <source>
        <dbReference type="SMART" id="SM00066"/>
    </source>
</evidence>
<sequence length="808" mass="90462">MTKGLTGGHSETFDIRYDNELAHQYYGDGDKLTKRLQDVYKDKHLEFPQYFDSTLTTPPIHFMSNTAHSFVVHFMSILSRLTRGLTFTLSAGDRADRMATKSPHHSLTDTSSPNPIYYYLPVSTPFPEMPTASSPASGHSPSVSKRRKIRKGTFSCWECKHRKRRCVFEPLKDSTCVYCQSRGIPCVSQEHADPRSRSSDGQISERICHVESLVNQLIRQRDSCQPQVQPVIGVRDRASSPRPREASISSPFQQLCKSLAALFPHPNTAALILTKGRFFSLPFETCRSPLRDQSAVCSGIEQSGDVFRLPYSTSHPIQFAQKLIQLALGLQQLDLASCLHPQLQLEQKWSTGDSARRYVDLAVSHVTSQDALVDSLDGLDTLLLQARYHLNSGELRSAWLIFRRALSIAQLIGLPSRNEQAGSRAESLWVQLVYNDRFLSLMLGLPCAVKDLELLNWQALDTYPPLRKLYRIHSVIAGRIIVRNVRLQHCNLLSQRQLDTTYDHYGVTRGINDELRKSARSVPNDCWKVPTLNNTLSDTDKMDRISMLVTQMHQYYLVILLHQPYLLLQLSNHTYFSPSAISPILPDYSYSRHVVVPASREVLSRCLEFRNIRPILSYRGLEHKAFVAAVTLLLSHILGHRSGSENVLEHQRPQDLAMIQQAIDTLDELCTSNDPNRDSAIQTRNLLSKLLSIEAEAADGINYISCIEKDSVGSDDALCGTSHQGLKFSIPYFGVICVIPGPVPNLQTDGLLAGSAQATGPQGLLPSTLTQLELDCGSNSQLALSSNLQAEMQLLYDWSLEPNVLNEG</sequence>
<protein>
    <recommendedName>
        <fullName evidence="10">Zn(2)-C6 fungal-type domain-containing protein</fullName>
    </recommendedName>
</protein>
<proteinExistence type="predicted"/>
<accession>A0A3F3QF04</accession>
<dbReference type="PANTHER" id="PTHR47840">
    <property type="entry name" value="ZN(II)2CYS6 TRANSCRIPTION FACTOR (EUROFUNG)-RELATED"/>
    <property type="match status" value="1"/>
</dbReference>
<name>A0A3F3QF04_9EURO</name>
<keyword evidence="4" id="KW-0804">Transcription</keyword>
<dbReference type="Proteomes" id="UP000253729">
    <property type="component" value="Unassembled WGS sequence"/>
</dbReference>
<keyword evidence="2" id="KW-0805">Transcription regulation</keyword>